<dbReference type="GO" id="GO:0045087">
    <property type="term" value="P:innate immune response"/>
    <property type="evidence" value="ECO:0007669"/>
    <property type="project" value="UniProtKB-KW"/>
</dbReference>
<feature type="domain" description="C1q" evidence="8">
    <location>
        <begin position="36"/>
        <end position="170"/>
    </location>
</feature>
<dbReference type="GO" id="GO:0009986">
    <property type="term" value="C:cell surface"/>
    <property type="evidence" value="ECO:0007669"/>
    <property type="project" value="UniProtKB-SubCell"/>
</dbReference>
<dbReference type="Gene3D" id="2.60.120.40">
    <property type="match status" value="3"/>
</dbReference>
<feature type="region of interest" description="Disordered" evidence="6">
    <location>
        <begin position="30"/>
        <end position="54"/>
    </location>
</feature>
<dbReference type="Proteomes" id="UP000197619">
    <property type="component" value="Unassembled WGS sequence"/>
</dbReference>
<evidence type="ECO:0000259" key="8">
    <source>
        <dbReference type="PROSITE" id="PS50871"/>
    </source>
</evidence>
<dbReference type="InterPro" id="IPR008983">
    <property type="entry name" value="Tumour_necrosis_fac-like_dom"/>
</dbReference>
<evidence type="ECO:0000313" key="10">
    <source>
        <dbReference type="Proteomes" id="UP000197619"/>
    </source>
</evidence>
<dbReference type="AlphaFoldDB" id="A0A218UM21"/>
<proteinExistence type="predicted"/>
<feature type="compositionally biased region" description="Low complexity" evidence="6">
    <location>
        <begin position="487"/>
        <end position="505"/>
    </location>
</feature>
<keyword evidence="4" id="KW-0176">Collagen</keyword>
<keyword evidence="3 7" id="KW-0732">Signal</keyword>
<keyword evidence="2" id="KW-0964">Secreted</keyword>
<dbReference type="SMART" id="SM00110">
    <property type="entry name" value="C1Q"/>
    <property type="match status" value="3"/>
</dbReference>
<dbReference type="PRINTS" id="PR00007">
    <property type="entry name" value="COMPLEMNTC1Q"/>
</dbReference>
<dbReference type="Pfam" id="PF01391">
    <property type="entry name" value="Collagen"/>
    <property type="match status" value="1"/>
</dbReference>
<dbReference type="InterPro" id="IPR008160">
    <property type="entry name" value="Collagen"/>
</dbReference>
<sequence>MQPGVLLAASTLAAVLGVALLEDGVCRAPDGKNGSPGVPGRDGRPGQKGDVGEPGTTVVFDRIITNQENSYSPQTGKFTCRIPGLYYFAFQVVSSGDLCLSITRNGLGVVSFCDNSRGLLQVNSGSSVLSLAVGDQVSLTTNPAQGSSIYSGSEADSVFTDKERSDSSLSLALQMQKDREEWSVQSELTLPGGKRNIWDRKTKMEKRFWEQLYLALTLLLLDLGSAVTVENPHNCYGAPGLPGMPGKPGIPGLPGAMGIPGEAGDAGPPGIPGSYKQKQQSAFSVTRQTSQYPLKNVPVVFNNVITNTNHDYNTTTGKFTCRLPGVYYFIFHSSHTANLCVILHKNQSRIASFCDHKTNTMQVSSGGSLLHLAAADEVWLGVNDYNGMDTGVLDTAPSPHLMNKEIKESPRHRSVLPQMWIMWAMLICLAGGQPASDTLCRTYGTIPGIPGLPGQPGSNGRDGENGPKGEQGPPGQSGAERGEKGDPGLPGLPGKVGPSGIPGPVGVPGYRGMPGPMGEPGGYKVTFKSAFSAARSISSYPRREQPVRFDRIITNENGHYENRYGRFTCRVPGIYYFTYHVTSRGNLCLSIKKGQGASRGDRVVTFCDFVQNSFQVTTGGVVLKVAMNESVWLEPTEKNSLVGLEGSDSVFSGFLIVPEA</sequence>
<dbReference type="SUPFAM" id="SSF49842">
    <property type="entry name" value="TNF-like"/>
    <property type="match status" value="3"/>
</dbReference>
<evidence type="ECO:0000256" key="7">
    <source>
        <dbReference type="SAM" id="SignalP"/>
    </source>
</evidence>
<accession>A0A218UM21</accession>
<feature type="compositionally biased region" description="Basic and acidic residues" evidence="6">
    <location>
        <begin position="41"/>
        <end position="51"/>
    </location>
</feature>
<evidence type="ECO:0000256" key="5">
    <source>
        <dbReference type="ARBA" id="ARBA00023278"/>
    </source>
</evidence>
<feature type="region of interest" description="Disordered" evidence="6">
    <location>
        <begin position="448"/>
        <end position="505"/>
    </location>
</feature>
<keyword evidence="10" id="KW-1185">Reference proteome</keyword>
<gene>
    <name evidence="9" type="primary">C1QB</name>
    <name evidence="9" type="ORF">RLOC_00013244</name>
</gene>
<keyword evidence="5" id="KW-0379">Hydroxylation</keyword>
<dbReference type="PROSITE" id="PS50871">
    <property type="entry name" value="C1Q"/>
    <property type="match status" value="3"/>
</dbReference>
<comment type="subcellular location">
    <subcellularLocation>
        <location evidence="1">Secreted</location>
    </subcellularLocation>
</comment>
<dbReference type="GO" id="GO:0005581">
    <property type="term" value="C:collagen trimer"/>
    <property type="evidence" value="ECO:0007669"/>
    <property type="project" value="UniProtKB-KW"/>
</dbReference>
<comment type="caution">
    <text evidence="9">The sequence shown here is derived from an EMBL/GenBank/DDBJ whole genome shotgun (WGS) entry which is preliminary data.</text>
</comment>
<dbReference type="Pfam" id="PF00386">
    <property type="entry name" value="C1q"/>
    <property type="match status" value="3"/>
</dbReference>
<evidence type="ECO:0000313" key="9">
    <source>
        <dbReference type="EMBL" id="OWK54621.1"/>
    </source>
</evidence>
<dbReference type="InterPro" id="IPR050392">
    <property type="entry name" value="Collagen/C1q_domain"/>
</dbReference>
<evidence type="ECO:0000256" key="3">
    <source>
        <dbReference type="ARBA" id="ARBA00022729"/>
    </source>
</evidence>
<dbReference type="PANTHER" id="PTHR15427">
    <property type="entry name" value="EMILIN ELASTIN MICROFIBRIL INTERFACE-LOCATED PROTEIN ELASTIN MICROFIBRIL INTERFACER"/>
    <property type="match status" value="1"/>
</dbReference>
<dbReference type="GO" id="GO:0006958">
    <property type="term" value="P:complement activation, classical pathway"/>
    <property type="evidence" value="ECO:0007669"/>
    <property type="project" value="UniProtKB-KW"/>
</dbReference>
<dbReference type="PANTHER" id="PTHR15427:SF18">
    <property type="entry name" value="COMPLEMENT C1Q SUBCOMPONENT SUBUNIT B"/>
    <property type="match status" value="1"/>
</dbReference>
<dbReference type="FunFam" id="2.60.120.40:FF:000001">
    <property type="entry name" value="Complement C1q B chain"/>
    <property type="match status" value="1"/>
</dbReference>
<dbReference type="STRING" id="299123.ENSLSDP00000021220"/>
<organism evidence="9 10">
    <name type="scientific">Lonchura striata</name>
    <name type="common">white-rumped munia</name>
    <dbReference type="NCBI Taxonomy" id="40157"/>
    <lineage>
        <taxon>Eukaryota</taxon>
        <taxon>Metazoa</taxon>
        <taxon>Chordata</taxon>
        <taxon>Craniata</taxon>
        <taxon>Vertebrata</taxon>
        <taxon>Euteleostomi</taxon>
        <taxon>Archelosauria</taxon>
        <taxon>Archosauria</taxon>
        <taxon>Dinosauria</taxon>
        <taxon>Saurischia</taxon>
        <taxon>Theropoda</taxon>
        <taxon>Coelurosauria</taxon>
        <taxon>Aves</taxon>
        <taxon>Neognathae</taxon>
        <taxon>Neoaves</taxon>
        <taxon>Telluraves</taxon>
        <taxon>Australaves</taxon>
        <taxon>Passeriformes</taxon>
        <taxon>Passeroidea</taxon>
        <taxon>Estrildidae</taxon>
        <taxon>Estrildinae</taxon>
        <taxon>Lonchura</taxon>
    </lineage>
</organism>
<dbReference type="InterPro" id="IPR001073">
    <property type="entry name" value="C1q_dom"/>
</dbReference>
<feature type="chain" id="PRO_5012826756" evidence="7">
    <location>
        <begin position="22"/>
        <end position="660"/>
    </location>
</feature>
<dbReference type="EMBL" id="MUZQ01000232">
    <property type="protein sequence ID" value="OWK54621.1"/>
    <property type="molecule type" value="Genomic_DNA"/>
</dbReference>
<evidence type="ECO:0000256" key="6">
    <source>
        <dbReference type="SAM" id="MobiDB-lite"/>
    </source>
</evidence>
<evidence type="ECO:0000256" key="1">
    <source>
        <dbReference type="ARBA" id="ARBA00004613"/>
    </source>
</evidence>
<feature type="domain" description="C1q" evidence="8">
    <location>
        <begin position="524"/>
        <end position="660"/>
    </location>
</feature>
<reference evidence="9 10" key="1">
    <citation type="submission" date="2017-05" db="EMBL/GenBank/DDBJ databases">
        <title>Genome of assembly of the Bengalese finch, Lonchura striata domestica.</title>
        <authorList>
            <person name="Colquitt B.M."/>
            <person name="Brainard M.S."/>
        </authorList>
    </citation>
    <scope>NUCLEOTIDE SEQUENCE [LARGE SCALE GENOMIC DNA]</scope>
    <source>
        <strain evidence="9">White83orange57</strain>
    </source>
</reference>
<evidence type="ECO:0000256" key="4">
    <source>
        <dbReference type="ARBA" id="ARBA00023119"/>
    </source>
</evidence>
<feature type="domain" description="C1q" evidence="8">
    <location>
        <begin position="276"/>
        <end position="408"/>
    </location>
</feature>
<feature type="signal peptide" evidence="7">
    <location>
        <begin position="1"/>
        <end position="21"/>
    </location>
</feature>
<name>A0A218UM21_9PASE</name>
<evidence type="ECO:0000256" key="2">
    <source>
        <dbReference type="ARBA" id="ARBA00022525"/>
    </source>
</evidence>
<dbReference type="GO" id="GO:0005576">
    <property type="term" value="C:extracellular region"/>
    <property type="evidence" value="ECO:0007669"/>
    <property type="project" value="UniProtKB-SubCell"/>
</dbReference>
<protein>
    <submittedName>
        <fullName evidence="9">Complement C1q subcomponent subunit B</fullName>
    </submittedName>
</protein>